<dbReference type="InterPro" id="IPR008258">
    <property type="entry name" value="Transglycosylase_SLT_dom_1"/>
</dbReference>
<dbReference type="Pfam" id="PF01464">
    <property type="entry name" value="SLT"/>
    <property type="match status" value="1"/>
</dbReference>
<dbReference type="AlphaFoldDB" id="A0A0F9DTG0"/>
<dbReference type="EMBL" id="LAZR01037900">
    <property type="protein sequence ID" value="KKL20966.1"/>
    <property type="molecule type" value="Genomic_DNA"/>
</dbReference>
<dbReference type="CDD" id="cd00254">
    <property type="entry name" value="LT-like"/>
    <property type="match status" value="1"/>
</dbReference>
<organism evidence="2">
    <name type="scientific">marine sediment metagenome</name>
    <dbReference type="NCBI Taxonomy" id="412755"/>
    <lineage>
        <taxon>unclassified sequences</taxon>
        <taxon>metagenomes</taxon>
        <taxon>ecological metagenomes</taxon>
    </lineage>
</organism>
<sequence>SRTGAMGLMQLMPDTATHLGVDDPFDPKENIEGGVKYLRYLIERFDGDLELAIAAYNSGPGTVEKFGAVPPYGETRRYVKKVFDRYNGKKSMYIPPSQNRTVRKIVRADGSIIYTNTSPEAFLKKQ</sequence>
<feature type="non-terminal residue" evidence="2">
    <location>
        <position position="1"/>
    </location>
</feature>
<protein>
    <recommendedName>
        <fullName evidence="1">Transglycosylase SLT domain-containing protein</fullName>
    </recommendedName>
</protein>
<dbReference type="SUPFAM" id="SSF53955">
    <property type="entry name" value="Lysozyme-like"/>
    <property type="match status" value="1"/>
</dbReference>
<accession>A0A0F9DTG0</accession>
<dbReference type="InterPro" id="IPR023346">
    <property type="entry name" value="Lysozyme-like_dom_sf"/>
</dbReference>
<dbReference type="PANTHER" id="PTHR37423">
    <property type="entry name" value="SOLUBLE LYTIC MUREIN TRANSGLYCOSYLASE-RELATED"/>
    <property type="match status" value="1"/>
</dbReference>
<gene>
    <name evidence="2" type="ORF">LCGC14_2450200</name>
</gene>
<reference evidence="2" key="1">
    <citation type="journal article" date="2015" name="Nature">
        <title>Complex archaea that bridge the gap between prokaryotes and eukaryotes.</title>
        <authorList>
            <person name="Spang A."/>
            <person name="Saw J.H."/>
            <person name="Jorgensen S.L."/>
            <person name="Zaremba-Niedzwiedzka K."/>
            <person name="Martijn J."/>
            <person name="Lind A.E."/>
            <person name="van Eijk R."/>
            <person name="Schleper C."/>
            <person name="Guy L."/>
            <person name="Ettema T.J."/>
        </authorList>
    </citation>
    <scope>NUCLEOTIDE SEQUENCE</scope>
</reference>
<name>A0A0F9DTG0_9ZZZZ</name>
<evidence type="ECO:0000259" key="1">
    <source>
        <dbReference type="Pfam" id="PF01464"/>
    </source>
</evidence>
<dbReference type="PANTHER" id="PTHR37423:SF2">
    <property type="entry name" value="MEMBRANE-BOUND LYTIC MUREIN TRANSGLYCOSYLASE C"/>
    <property type="match status" value="1"/>
</dbReference>
<comment type="caution">
    <text evidence="2">The sequence shown here is derived from an EMBL/GenBank/DDBJ whole genome shotgun (WGS) entry which is preliminary data.</text>
</comment>
<dbReference type="Gene3D" id="1.10.530.10">
    <property type="match status" value="1"/>
</dbReference>
<evidence type="ECO:0000313" key="2">
    <source>
        <dbReference type="EMBL" id="KKL20966.1"/>
    </source>
</evidence>
<proteinExistence type="predicted"/>
<feature type="domain" description="Transglycosylase SLT" evidence="1">
    <location>
        <begin position="1"/>
        <end position="65"/>
    </location>
</feature>